<evidence type="ECO:0000256" key="3">
    <source>
        <dbReference type="ARBA" id="ARBA00023242"/>
    </source>
</evidence>
<evidence type="ECO:0000259" key="6">
    <source>
        <dbReference type="PROSITE" id="PS50102"/>
    </source>
</evidence>
<name>A0A433D9J7_9FUNG</name>
<keyword evidence="2 4" id="KW-0694">RNA-binding</keyword>
<keyword evidence="8" id="KW-1185">Reference proteome</keyword>
<feature type="compositionally biased region" description="Acidic residues" evidence="5">
    <location>
        <begin position="323"/>
        <end position="340"/>
    </location>
</feature>
<accession>A0A433D9J7</accession>
<feature type="domain" description="RRM" evidence="6">
    <location>
        <begin position="23"/>
        <end position="113"/>
    </location>
</feature>
<evidence type="ECO:0000256" key="4">
    <source>
        <dbReference type="PROSITE-ProRule" id="PRU00176"/>
    </source>
</evidence>
<dbReference type="AlphaFoldDB" id="A0A433D9J7"/>
<feature type="region of interest" description="Disordered" evidence="5">
    <location>
        <begin position="314"/>
        <end position="346"/>
    </location>
</feature>
<dbReference type="Pfam" id="PF00076">
    <property type="entry name" value="RRM_1"/>
    <property type="match status" value="1"/>
</dbReference>
<evidence type="ECO:0000313" key="8">
    <source>
        <dbReference type="Proteomes" id="UP000268093"/>
    </source>
</evidence>
<organism evidence="7 8">
    <name type="scientific">Jimgerdemannia flammicorona</name>
    <dbReference type="NCBI Taxonomy" id="994334"/>
    <lineage>
        <taxon>Eukaryota</taxon>
        <taxon>Fungi</taxon>
        <taxon>Fungi incertae sedis</taxon>
        <taxon>Mucoromycota</taxon>
        <taxon>Mucoromycotina</taxon>
        <taxon>Endogonomycetes</taxon>
        <taxon>Endogonales</taxon>
        <taxon>Endogonaceae</taxon>
        <taxon>Jimgerdemannia</taxon>
    </lineage>
</organism>
<dbReference type="SMART" id="SM00360">
    <property type="entry name" value="RRM"/>
    <property type="match status" value="1"/>
</dbReference>
<dbReference type="SUPFAM" id="SSF54928">
    <property type="entry name" value="RNA-binding domain, RBD"/>
    <property type="match status" value="1"/>
</dbReference>
<dbReference type="InterPro" id="IPR000504">
    <property type="entry name" value="RRM_dom"/>
</dbReference>
<dbReference type="PANTHER" id="PTHR48029:SF1">
    <property type="entry name" value="NUCLEOLAR PROTEIN 8"/>
    <property type="match status" value="1"/>
</dbReference>
<evidence type="ECO:0000313" key="7">
    <source>
        <dbReference type="EMBL" id="RUP47301.1"/>
    </source>
</evidence>
<proteinExistence type="predicted"/>
<dbReference type="Proteomes" id="UP000268093">
    <property type="component" value="Unassembled WGS sequence"/>
</dbReference>
<sequence length="653" mass="73771">MAESAIPTKPKAPIQHLNEPLVKRAYIGGLDSSVAVADLENRFRSFGNVSNVDVARNAETGLCRGFAYITINTTIGQWKKCTYEPSHLPFESINLLNGAKWKGMEMKIEDAKPDYRERMQKEWDVQREKEANPSKKRKRVLCDGVLAKDMTPVTDKNMDGRKNWKRGRYGRAISMMHLRKDNGTRFVYDPTHYKNNLLKIYNLGVKMKSVRRLSMYYEDFEKESNTGYDYANESDETPENESRDGMVAGDGALKRQTPSRIIGATKPGSKEPTVMKEISNQRRLEALRKRQEERHAEQKRMSVELINVDVTVPNDGHIKFGESDENDNVSDDEEEEDGDSDSTKPMYKPAKQVLKIMFDSDEEDSDQPGFDINPVFEGEAGRNRLNLQKRFGGDTRFKLNEDFMDEDERLARSAHKPLFGTSEDDVAKELTEEKLRATDVLNAMFGKEKNKVFKEKSRQPAWSQAARFDPDAAGAEDLLLWSDKNEDQTSGKQVAAEESLSSHIAVIESRSSKQPSHNSSTTPVPEVSKEKHFNININLKPLFTPGVDTGTFKLFDGDDEESEPEEEEPAKEVAAPIMQIFNPVLVRITESIPSTRNDLWAATAGNFGAIFLPFRRAESAKEIKLQERPDIHADSDNGGDHIDMGIGTQGSDR</sequence>
<dbReference type="OrthoDB" id="21643at2759"/>
<dbReference type="GO" id="GO:0003723">
    <property type="term" value="F:RNA binding"/>
    <property type="evidence" value="ECO:0007669"/>
    <property type="project" value="UniProtKB-UniRule"/>
</dbReference>
<feature type="compositionally biased region" description="Polar residues" evidence="5">
    <location>
        <begin position="512"/>
        <end position="523"/>
    </location>
</feature>
<dbReference type="Gene3D" id="3.30.70.330">
    <property type="match status" value="1"/>
</dbReference>
<dbReference type="PANTHER" id="PTHR48029">
    <property type="entry name" value="NUCLEOLAR PROTEIN 8"/>
    <property type="match status" value="1"/>
</dbReference>
<protein>
    <recommendedName>
        <fullName evidence="6">RRM domain-containing protein</fullName>
    </recommendedName>
</protein>
<reference evidence="7 8" key="1">
    <citation type="journal article" date="2018" name="New Phytol.">
        <title>Phylogenomics of Endogonaceae and evolution of mycorrhizas within Mucoromycota.</title>
        <authorList>
            <person name="Chang Y."/>
            <person name="Desiro A."/>
            <person name="Na H."/>
            <person name="Sandor L."/>
            <person name="Lipzen A."/>
            <person name="Clum A."/>
            <person name="Barry K."/>
            <person name="Grigoriev I.V."/>
            <person name="Martin F.M."/>
            <person name="Stajich J.E."/>
            <person name="Smith M.E."/>
            <person name="Bonito G."/>
            <person name="Spatafora J.W."/>
        </authorList>
    </citation>
    <scope>NUCLEOTIDE SEQUENCE [LARGE SCALE GENOMIC DNA]</scope>
    <source>
        <strain evidence="7 8">GMNB39</strain>
    </source>
</reference>
<dbReference type="GO" id="GO:0005730">
    <property type="term" value="C:nucleolus"/>
    <property type="evidence" value="ECO:0007669"/>
    <property type="project" value="UniProtKB-SubCell"/>
</dbReference>
<dbReference type="InterPro" id="IPR035979">
    <property type="entry name" value="RBD_domain_sf"/>
</dbReference>
<feature type="region of interest" description="Disordered" evidence="5">
    <location>
        <begin position="508"/>
        <end position="529"/>
    </location>
</feature>
<dbReference type="InterPro" id="IPR012677">
    <property type="entry name" value="Nucleotide-bd_a/b_plait_sf"/>
</dbReference>
<gene>
    <name evidence="7" type="ORF">BC936DRAFT_145886</name>
</gene>
<dbReference type="CDD" id="cd12226">
    <property type="entry name" value="RRM_NOL8"/>
    <property type="match status" value="1"/>
</dbReference>
<feature type="region of interest" description="Disordered" evidence="5">
    <location>
        <begin position="226"/>
        <end position="283"/>
    </location>
</feature>
<comment type="caution">
    <text evidence="7">The sequence shown here is derived from an EMBL/GenBank/DDBJ whole genome shotgun (WGS) entry which is preliminary data.</text>
</comment>
<feature type="region of interest" description="Disordered" evidence="5">
    <location>
        <begin position="626"/>
        <end position="653"/>
    </location>
</feature>
<dbReference type="EMBL" id="RBNI01004700">
    <property type="protein sequence ID" value="RUP47301.1"/>
    <property type="molecule type" value="Genomic_DNA"/>
</dbReference>
<evidence type="ECO:0000256" key="2">
    <source>
        <dbReference type="ARBA" id="ARBA00022884"/>
    </source>
</evidence>
<evidence type="ECO:0000256" key="5">
    <source>
        <dbReference type="SAM" id="MobiDB-lite"/>
    </source>
</evidence>
<dbReference type="InterPro" id="IPR034138">
    <property type="entry name" value="NOP8_RRM"/>
</dbReference>
<keyword evidence="3" id="KW-0539">Nucleus</keyword>
<feature type="compositionally biased region" description="Basic and acidic residues" evidence="5">
    <location>
        <begin position="626"/>
        <end position="643"/>
    </location>
</feature>
<evidence type="ECO:0000256" key="1">
    <source>
        <dbReference type="ARBA" id="ARBA00004604"/>
    </source>
</evidence>
<dbReference type="PROSITE" id="PS50102">
    <property type="entry name" value="RRM"/>
    <property type="match status" value="1"/>
</dbReference>
<comment type="subcellular location">
    <subcellularLocation>
        <location evidence="1">Nucleus</location>
        <location evidence="1">Nucleolus</location>
    </subcellularLocation>
</comment>